<dbReference type="EMBL" id="FWWT01000014">
    <property type="protein sequence ID" value="SMB87429.1"/>
    <property type="molecule type" value="Genomic_DNA"/>
</dbReference>
<feature type="transmembrane region" description="Helical" evidence="1">
    <location>
        <begin position="33"/>
        <end position="53"/>
    </location>
</feature>
<organism evidence="2 3">
    <name type="scientific">Desulfonispora thiosulfatigenes DSM 11270</name>
    <dbReference type="NCBI Taxonomy" id="656914"/>
    <lineage>
        <taxon>Bacteria</taxon>
        <taxon>Bacillati</taxon>
        <taxon>Bacillota</taxon>
        <taxon>Clostridia</taxon>
        <taxon>Eubacteriales</taxon>
        <taxon>Peptococcaceae</taxon>
        <taxon>Desulfonispora</taxon>
    </lineage>
</organism>
<dbReference type="AlphaFoldDB" id="A0A1W1V215"/>
<feature type="transmembrane region" description="Helical" evidence="1">
    <location>
        <begin position="59"/>
        <end position="82"/>
    </location>
</feature>
<name>A0A1W1V215_DESTI</name>
<feature type="transmembrane region" description="Helical" evidence="1">
    <location>
        <begin position="6"/>
        <end position="21"/>
    </location>
</feature>
<sequence length="157" mass="18869">MEMMINWFFLILSLGLFAFLLRKPPLKDWLLIYFIRAFNAAILDCFVITYKLIEYPVRFLPHVFKPAILFDFFAYPTLGVLFNQMTYHDKVPMIIVKAFLLSLPITLLEWWFERNTDLINYLNWNIYITYFSLTLSFLFIRGVIAVIRHYSEKENLS</sequence>
<accession>A0A1W1V215</accession>
<dbReference type="NCBIfam" id="NF041644">
    <property type="entry name" value="CBO0543_fam"/>
    <property type="match status" value="1"/>
</dbReference>
<dbReference type="InterPro" id="IPR048147">
    <property type="entry name" value="CBO0543-like"/>
</dbReference>
<feature type="transmembrane region" description="Helical" evidence="1">
    <location>
        <begin position="124"/>
        <end position="147"/>
    </location>
</feature>
<keyword evidence="1" id="KW-0472">Membrane</keyword>
<evidence type="ECO:0000313" key="2">
    <source>
        <dbReference type="EMBL" id="SMB87429.1"/>
    </source>
</evidence>
<evidence type="ECO:0000256" key="1">
    <source>
        <dbReference type="SAM" id="Phobius"/>
    </source>
</evidence>
<evidence type="ECO:0000313" key="3">
    <source>
        <dbReference type="Proteomes" id="UP000192731"/>
    </source>
</evidence>
<keyword evidence="1" id="KW-1133">Transmembrane helix</keyword>
<keyword evidence="1" id="KW-0812">Transmembrane</keyword>
<dbReference type="STRING" id="656914.SAMN00017405_1693"/>
<reference evidence="2 3" key="1">
    <citation type="submission" date="2017-04" db="EMBL/GenBank/DDBJ databases">
        <authorList>
            <person name="Afonso C.L."/>
            <person name="Miller P.J."/>
            <person name="Scott M.A."/>
            <person name="Spackman E."/>
            <person name="Goraichik I."/>
            <person name="Dimitrov K.M."/>
            <person name="Suarez D.L."/>
            <person name="Swayne D.E."/>
        </authorList>
    </citation>
    <scope>NUCLEOTIDE SEQUENCE [LARGE SCALE GENOMIC DNA]</scope>
    <source>
        <strain evidence="2 3">DSM 11270</strain>
    </source>
</reference>
<dbReference type="OrthoDB" id="1683460at2"/>
<keyword evidence="3" id="KW-1185">Reference proteome</keyword>
<dbReference type="Proteomes" id="UP000192731">
    <property type="component" value="Unassembled WGS sequence"/>
</dbReference>
<feature type="transmembrane region" description="Helical" evidence="1">
    <location>
        <begin position="94"/>
        <end position="112"/>
    </location>
</feature>
<proteinExistence type="predicted"/>
<protein>
    <submittedName>
        <fullName evidence="2">Uncharacterized protein</fullName>
    </submittedName>
</protein>
<gene>
    <name evidence="2" type="ORF">SAMN00017405_1693</name>
</gene>